<feature type="transmembrane region" description="Helical" evidence="1">
    <location>
        <begin position="117"/>
        <end position="135"/>
    </location>
</feature>
<dbReference type="InterPro" id="IPR021309">
    <property type="entry name" value="YgaP-like_TM"/>
</dbReference>
<keyword evidence="1" id="KW-0812">Transmembrane</keyword>
<dbReference type="Proteomes" id="UP000071979">
    <property type="component" value="Unassembled WGS sequence"/>
</dbReference>
<feature type="domain" description="Rhodanese" evidence="2">
    <location>
        <begin position="15"/>
        <end position="105"/>
    </location>
</feature>
<proteinExistence type="predicted"/>
<evidence type="ECO:0000256" key="1">
    <source>
        <dbReference type="SAM" id="Phobius"/>
    </source>
</evidence>
<dbReference type="Pfam" id="PF00581">
    <property type="entry name" value="Rhodanese"/>
    <property type="match status" value="1"/>
</dbReference>
<dbReference type="InterPro" id="IPR036873">
    <property type="entry name" value="Rhodanese-like_dom_sf"/>
</dbReference>
<dbReference type="PANTHER" id="PTHR44086:SF10">
    <property type="entry name" value="THIOSULFATE SULFURTRANSFERASE_RHODANESE-LIKE DOMAIN-CONTAINING PROTEIN 3"/>
    <property type="match status" value="1"/>
</dbReference>
<evidence type="ECO:0000313" key="4">
    <source>
        <dbReference type="Proteomes" id="UP000071979"/>
    </source>
</evidence>
<dbReference type="Gene3D" id="3.40.250.10">
    <property type="entry name" value="Rhodanese-like domain"/>
    <property type="match status" value="1"/>
</dbReference>
<sequence length="175" mass="18661">MSQESVAPEKVKRLIEQGALLIDIRDTTEYLREHIPDARSFPLTDILSGKKIDNPEGLPVIFYCLSGGRTAQNAITLMATAGPAPAFILAGGIDSWKSARLPVVEDKKQPLPVMRQVQIAAGTLVLAGVVLGYSIDSRLFLLSGITGAGLLFAGVSGTCGMANLLLKMPWNKADK</sequence>
<dbReference type="PANTHER" id="PTHR44086">
    <property type="entry name" value="THIOSULFATE SULFURTRANSFERASE RDL2, MITOCHONDRIAL-RELATED"/>
    <property type="match status" value="1"/>
</dbReference>
<keyword evidence="1" id="KW-1133">Transmembrane helix</keyword>
<dbReference type="InterPro" id="IPR001763">
    <property type="entry name" value="Rhodanese-like_dom"/>
</dbReference>
<dbReference type="SUPFAM" id="SSF52821">
    <property type="entry name" value="Rhodanese/Cell cycle control phosphatase"/>
    <property type="match status" value="1"/>
</dbReference>
<accession>A0A8E1RUF1</accession>
<dbReference type="AlphaFoldDB" id="A0A8E1RUF1"/>
<dbReference type="PROSITE" id="PS50206">
    <property type="entry name" value="RHODANESE_3"/>
    <property type="match status" value="1"/>
</dbReference>
<dbReference type="RefSeq" id="WP_058758740.1">
    <property type="nucleotide sequence ID" value="NZ_LDRZ01000012.1"/>
</dbReference>
<dbReference type="Gene3D" id="6.10.140.1340">
    <property type="match status" value="1"/>
</dbReference>
<dbReference type="SMART" id="SM00450">
    <property type="entry name" value="RHOD"/>
    <property type="match status" value="1"/>
</dbReference>
<name>A0A8E1RUF1_9GAMM</name>
<dbReference type="GO" id="GO:0004792">
    <property type="term" value="F:thiosulfate-cyanide sulfurtransferase activity"/>
    <property type="evidence" value="ECO:0007669"/>
    <property type="project" value="TreeGrafter"/>
</dbReference>
<dbReference type="Pfam" id="PF11127">
    <property type="entry name" value="YgaP-like_TM"/>
    <property type="match status" value="1"/>
</dbReference>
<evidence type="ECO:0000313" key="3">
    <source>
        <dbReference type="EMBL" id="KTS64741.1"/>
    </source>
</evidence>
<gene>
    <name evidence="3" type="ORF">SA3R_22210</name>
</gene>
<reference evidence="3 4" key="1">
    <citation type="journal article" date="2016" name="Front. Microbiol.">
        <title>Genomic Resource of Rice Seed Associated Bacteria.</title>
        <authorList>
            <person name="Midha S."/>
            <person name="Bansal K."/>
            <person name="Sharma S."/>
            <person name="Kumar N."/>
            <person name="Patil P.P."/>
            <person name="Chaudhry V."/>
            <person name="Patil P.B."/>
        </authorList>
    </citation>
    <scope>NUCLEOTIDE SEQUENCE [LARGE SCALE GENOMIC DNA]</scope>
    <source>
        <strain evidence="3 4">SA3</strain>
    </source>
</reference>
<organism evidence="3 4">
    <name type="scientific">Pantoea dispersa</name>
    <dbReference type="NCBI Taxonomy" id="59814"/>
    <lineage>
        <taxon>Bacteria</taxon>
        <taxon>Pseudomonadati</taxon>
        <taxon>Pseudomonadota</taxon>
        <taxon>Gammaproteobacteria</taxon>
        <taxon>Enterobacterales</taxon>
        <taxon>Erwiniaceae</taxon>
        <taxon>Pantoea</taxon>
    </lineage>
</organism>
<dbReference type="EMBL" id="LDSE01000059">
    <property type="protein sequence ID" value="KTS64741.1"/>
    <property type="molecule type" value="Genomic_DNA"/>
</dbReference>
<feature type="transmembrane region" description="Helical" evidence="1">
    <location>
        <begin position="141"/>
        <end position="166"/>
    </location>
</feature>
<evidence type="ECO:0000259" key="2">
    <source>
        <dbReference type="PROSITE" id="PS50206"/>
    </source>
</evidence>
<comment type="caution">
    <text evidence="3">The sequence shown here is derived from an EMBL/GenBank/DDBJ whole genome shotgun (WGS) entry which is preliminary data.</text>
</comment>
<keyword evidence="1" id="KW-0472">Membrane</keyword>
<protein>
    <submittedName>
        <fullName evidence="3">Membrane protein</fullName>
    </submittedName>
</protein>